<feature type="region of interest" description="Disordered" evidence="1">
    <location>
        <begin position="72"/>
        <end position="115"/>
    </location>
</feature>
<sequence length="225" mass="25010">MRGKCAARKQTLDERAGAEDVEMKLLYGQHCGSGEEPCFEGCIVLGVESSPKLPPSHVAADADEEQVHWERRELSSATSKLKESNREGTRADLGNPVGTTVKVSSSHRTGACPKRDAIPGDLEYGRLALNGGGGRGECVRTSEWDSVGRRRRMQHETVEAKGVEGRVEKRESVRRAFLRENYTTRQSRGRARPSRRERGRRTVYCAGSLGYRHVGAYDEVGHWEV</sequence>
<protein>
    <submittedName>
        <fullName evidence="2">Uncharacterized protein</fullName>
    </submittedName>
</protein>
<feature type="compositionally biased region" description="Basic and acidic residues" evidence="1">
    <location>
        <begin position="72"/>
        <end position="90"/>
    </location>
</feature>
<feature type="compositionally biased region" description="Polar residues" evidence="1">
    <location>
        <begin position="97"/>
        <end position="108"/>
    </location>
</feature>
<dbReference type="Proteomes" id="UP001362999">
    <property type="component" value="Unassembled WGS sequence"/>
</dbReference>
<gene>
    <name evidence="2" type="ORF">R3P38DRAFT_2771917</name>
</gene>
<keyword evidence="3" id="KW-1185">Reference proteome</keyword>
<dbReference type="AlphaFoldDB" id="A0AAW0CAJ0"/>
<accession>A0AAW0CAJ0</accession>
<reference evidence="2 3" key="1">
    <citation type="journal article" date="2024" name="J Genomics">
        <title>Draft genome sequencing and assembly of Favolaschia claudopus CIRM-BRFM 2984 isolated from oak limbs.</title>
        <authorList>
            <person name="Navarro D."/>
            <person name="Drula E."/>
            <person name="Chaduli D."/>
            <person name="Cazenave R."/>
            <person name="Ahrendt S."/>
            <person name="Wang J."/>
            <person name="Lipzen A."/>
            <person name="Daum C."/>
            <person name="Barry K."/>
            <person name="Grigoriev I.V."/>
            <person name="Favel A."/>
            <person name="Rosso M.N."/>
            <person name="Martin F."/>
        </authorList>
    </citation>
    <scope>NUCLEOTIDE SEQUENCE [LARGE SCALE GENOMIC DNA]</scope>
    <source>
        <strain evidence="2 3">CIRM-BRFM 2984</strain>
    </source>
</reference>
<comment type="caution">
    <text evidence="2">The sequence shown here is derived from an EMBL/GenBank/DDBJ whole genome shotgun (WGS) entry which is preliminary data.</text>
</comment>
<proteinExistence type="predicted"/>
<name>A0AAW0CAJ0_9AGAR</name>
<evidence type="ECO:0000313" key="3">
    <source>
        <dbReference type="Proteomes" id="UP001362999"/>
    </source>
</evidence>
<organism evidence="2 3">
    <name type="scientific">Favolaschia claudopus</name>
    <dbReference type="NCBI Taxonomy" id="2862362"/>
    <lineage>
        <taxon>Eukaryota</taxon>
        <taxon>Fungi</taxon>
        <taxon>Dikarya</taxon>
        <taxon>Basidiomycota</taxon>
        <taxon>Agaricomycotina</taxon>
        <taxon>Agaricomycetes</taxon>
        <taxon>Agaricomycetidae</taxon>
        <taxon>Agaricales</taxon>
        <taxon>Marasmiineae</taxon>
        <taxon>Mycenaceae</taxon>
        <taxon>Favolaschia</taxon>
    </lineage>
</organism>
<evidence type="ECO:0000256" key="1">
    <source>
        <dbReference type="SAM" id="MobiDB-lite"/>
    </source>
</evidence>
<dbReference type="EMBL" id="JAWWNJ010000020">
    <property type="protein sequence ID" value="KAK7034855.1"/>
    <property type="molecule type" value="Genomic_DNA"/>
</dbReference>
<evidence type="ECO:0000313" key="2">
    <source>
        <dbReference type="EMBL" id="KAK7034855.1"/>
    </source>
</evidence>